<feature type="transmembrane region" description="Helical" evidence="1">
    <location>
        <begin position="95"/>
        <end position="112"/>
    </location>
</feature>
<organism evidence="3 4">
    <name type="scientific">Pradoshia eiseniae</name>
    <dbReference type="NCBI Taxonomy" id="2064768"/>
    <lineage>
        <taxon>Bacteria</taxon>
        <taxon>Bacillati</taxon>
        <taxon>Bacillota</taxon>
        <taxon>Bacilli</taxon>
        <taxon>Bacillales</taxon>
        <taxon>Bacillaceae</taxon>
        <taxon>Pradoshia</taxon>
    </lineage>
</organism>
<dbReference type="RefSeq" id="WP_104848128.1">
    <property type="nucleotide sequence ID" value="NZ_PKOZ01000001.1"/>
</dbReference>
<feature type="domain" description="Phosphatidic acid phosphatase type 2/haloperoxidase" evidence="2">
    <location>
        <begin position="95"/>
        <end position="207"/>
    </location>
</feature>
<feature type="transmembrane region" description="Helical" evidence="1">
    <location>
        <begin position="192"/>
        <end position="213"/>
    </location>
</feature>
<dbReference type="InterPro" id="IPR036938">
    <property type="entry name" value="PAP2/HPO_sf"/>
</dbReference>
<dbReference type="SMART" id="SM00014">
    <property type="entry name" value="acidPPc"/>
    <property type="match status" value="1"/>
</dbReference>
<feature type="transmembrane region" description="Helical" evidence="1">
    <location>
        <begin position="62"/>
        <end position="88"/>
    </location>
</feature>
<evidence type="ECO:0000256" key="1">
    <source>
        <dbReference type="SAM" id="Phobius"/>
    </source>
</evidence>
<keyword evidence="1" id="KW-0812">Transmembrane</keyword>
<dbReference type="Gene3D" id="1.20.144.10">
    <property type="entry name" value="Phosphatidic acid phosphatase type 2/haloperoxidase"/>
    <property type="match status" value="2"/>
</dbReference>
<dbReference type="InterPro" id="IPR000326">
    <property type="entry name" value="PAP2/HPO"/>
</dbReference>
<keyword evidence="4" id="KW-1185">Reference proteome</keyword>
<protein>
    <recommendedName>
        <fullName evidence="2">Phosphatidic acid phosphatase type 2/haloperoxidase domain-containing protein</fullName>
    </recommendedName>
</protein>
<dbReference type="Pfam" id="PF01569">
    <property type="entry name" value="PAP2"/>
    <property type="match status" value="1"/>
</dbReference>
<dbReference type="Proteomes" id="UP000239663">
    <property type="component" value="Unassembled WGS sequence"/>
</dbReference>
<keyword evidence="1" id="KW-0472">Membrane</keyword>
<accession>A0A2S7N4W3</accession>
<evidence type="ECO:0000313" key="3">
    <source>
        <dbReference type="EMBL" id="PQD97033.1"/>
    </source>
</evidence>
<gene>
    <name evidence="3" type="ORF">CYL18_03930</name>
</gene>
<evidence type="ECO:0000313" key="4">
    <source>
        <dbReference type="Proteomes" id="UP000239663"/>
    </source>
</evidence>
<comment type="caution">
    <text evidence="3">The sequence shown here is derived from an EMBL/GenBank/DDBJ whole genome shotgun (WGS) entry which is preliminary data.</text>
</comment>
<proteinExistence type="predicted"/>
<evidence type="ECO:0000259" key="2">
    <source>
        <dbReference type="SMART" id="SM00014"/>
    </source>
</evidence>
<keyword evidence="1" id="KW-1133">Transmembrane helix</keyword>
<feature type="transmembrane region" description="Helical" evidence="1">
    <location>
        <begin position="132"/>
        <end position="152"/>
    </location>
</feature>
<dbReference type="EMBL" id="PKOZ01000001">
    <property type="protein sequence ID" value="PQD97033.1"/>
    <property type="molecule type" value="Genomic_DNA"/>
</dbReference>
<dbReference type="CDD" id="cd03392">
    <property type="entry name" value="PAP2_like_2"/>
    <property type="match status" value="1"/>
</dbReference>
<dbReference type="PANTHER" id="PTHR14969:SF13">
    <property type="entry name" value="AT30094P"/>
    <property type="match status" value="1"/>
</dbReference>
<feature type="transmembrane region" description="Helical" evidence="1">
    <location>
        <begin position="164"/>
        <end position="186"/>
    </location>
</feature>
<feature type="transmembrane region" description="Helical" evidence="1">
    <location>
        <begin position="12"/>
        <end position="29"/>
    </location>
</feature>
<sequence>MPLNERFQFKPVRLLISILLLVSLTYLFIDLARGIDGESVYRFDMGIIHVVQGSINDLSTKLLVLLTSLGSVKGNTVLVILFSIWFIWKRNYLSTAFLIYVTLSGAFVNRYLKWTFQRERPSLNPLVVENGFSFPSGHSMSSFILYGALMIIATRMTKKWQIRVPVYFVCSMMILLMGYSRIYLGVHYPSDVLAGYAAGGVWLIISAVVFKYVDYLGRRKRK</sequence>
<name>A0A2S7N4W3_9BACI</name>
<dbReference type="AlphaFoldDB" id="A0A2S7N4W3"/>
<dbReference type="SUPFAM" id="SSF48317">
    <property type="entry name" value="Acid phosphatase/Vanadium-dependent haloperoxidase"/>
    <property type="match status" value="1"/>
</dbReference>
<dbReference type="OrthoDB" id="9789113at2"/>
<reference evidence="3 4" key="1">
    <citation type="submission" date="2017-12" db="EMBL/GenBank/DDBJ databases">
        <title>Taxonomic description and draft genome of Pradoshia cofamensis Gen. nov., sp. nov., a thermotolerant bacillale isolated from anterior gut of earthworm Eisenia fetida.</title>
        <authorList>
            <person name="Saha T."/>
            <person name="Chakraborty R."/>
        </authorList>
    </citation>
    <scope>NUCLEOTIDE SEQUENCE [LARGE SCALE GENOMIC DNA]</scope>
    <source>
        <strain evidence="3 4">EAG3</strain>
    </source>
</reference>
<dbReference type="PANTHER" id="PTHR14969">
    <property type="entry name" value="SPHINGOSINE-1-PHOSPHATE PHOSPHOHYDROLASE"/>
    <property type="match status" value="1"/>
</dbReference>